<evidence type="ECO:0000256" key="1">
    <source>
        <dbReference type="SAM" id="SignalP"/>
    </source>
</evidence>
<evidence type="ECO:0000313" key="3">
    <source>
        <dbReference type="Proteomes" id="UP000237655"/>
    </source>
</evidence>
<reference evidence="3" key="1">
    <citation type="submission" date="2018-03" db="EMBL/GenBank/DDBJ databases">
        <title>Genomic analysis of the strain SH-1 isolated from shrimp intestine.</title>
        <authorList>
            <person name="Kim Y.-S."/>
            <person name="Kim S.-E."/>
            <person name="Kim K.-H."/>
        </authorList>
    </citation>
    <scope>NUCLEOTIDE SEQUENCE [LARGE SCALE GENOMIC DNA]</scope>
    <source>
        <strain evidence="3">SH-1</strain>
    </source>
</reference>
<keyword evidence="1" id="KW-0732">Signal</keyword>
<protein>
    <submittedName>
        <fullName evidence="2">Uncharacterized protein</fullName>
    </submittedName>
</protein>
<proteinExistence type="predicted"/>
<dbReference type="KEGG" id="thas:C6Y53_16555"/>
<keyword evidence="3" id="KW-1185">Reference proteome</keyword>
<name>A0A2S0MTZ0_9RHOB</name>
<feature type="chain" id="PRO_5015615511" evidence="1">
    <location>
        <begin position="21"/>
        <end position="506"/>
    </location>
</feature>
<dbReference type="Proteomes" id="UP000237655">
    <property type="component" value="Chromosome"/>
</dbReference>
<dbReference type="AlphaFoldDB" id="A0A2S0MTZ0"/>
<dbReference type="EMBL" id="CP027665">
    <property type="protein sequence ID" value="AVO39163.1"/>
    <property type="molecule type" value="Genomic_DNA"/>
</dbReference>
<accession>A0A2S0MTZ0</accession>
<evidence type="ECO:0000313" key="2">
    <source>
        <dbReference type="EMBL" id="AVO39163.1"/>
    </source>
</evidence>
<sequence length="506" mass="53623">MRINAALAVILLPLAAAAQAPLSAIEWLNEDMPPVRQGPVLSEPPVSDGAALPPVSVTPLAERADPVGLVSAKVTGLPPDLWERSGADELAAMIARTPVEDSPAMQTLLYTLLLSETRPPPENGEALLLARLDRLLDLGAVDAAQALAEHAGTGTPARFARWFDATLLTGDEDASCADLLRAPHLSPGYDAMIACTARAGDWSTAALLLETAHALDLLPKSRLALLDRFLSPEIFEDAAPLPAPEHPDPLGFRLHEAIGERLTTSRLPRVFATADLRDVAGWKAQIEAAERLARMNALSPNRLLGLYTERAPAASGGVWDRVAALQAFESALGRQDADAVAATLPPVWDAMRDVRLEVAFATLFAEQLAKQRLDDPRVNALAWRIRLLSADYETAARQPPDDSPATGFLTALAEGDPGTVPAPDATAEAIAEGFAPGAKPPAEILHLLETHQLGAAILRAISLLDRGAEGDPTSLSGALATLRAVGLEDSARRAALQLMLLDRHRA</sequence>
<feature type="signal peptide" evidence="1">
    <location>
        <begin position="1"/>
        <end position="20"/>
    </location>
</feature>
<organism evidence="2 3">
    <name type="scientific">Pukyongiella litopenaei</name>
    <dbReference type="NCBI Taxonomy" id="2605946"/>
    <lineage>
        <taxon>Bacteria</taxon>
        <taxon>Pseudomonadati</taxon>
        <taxon>Pseudomonadota</taxon>
        <taxon>Alphaproteobacteria</taxon>
        <taxon>Rhodobacterales</taxon>
        <taxon>Paracoccaceae</taxon>
        <taxon>Pukyongiella</taxon>
    </lineage>
</organism>
<gene>
    <name evidence="2" type="ORF">C6Y53_16555</name>
</gene>
<dbReference type="RefSeq" id="WP_106473473.1">
    <property type="nucleotide sequence ID" value="NZ_CP027665.1"/>
</dbReference>